<comment type="similarity">
    <text evidence="1">Belongs to the sigma-70 factor family. ECF subfamily.</text>
</comment>
<dbReference type="PANTHER" id="PTHR43133">
    <property type="entry name" value="RNA POLYMERASE ECF-TYPE SIGMA FACTO"/>
    <property type="match status" value="1"/>
</dbReference>
<dbReference type="PANTHER" id="PTHR43133:SF8">
    <property type="entry name" value="RNA POLYMERASE SIGMA FACTOR HI_1459-RELATED"/>
    <property type="match status" value="1"/>
</dbReference>
<dbReference type="SUPFAM" id="SSF88659">
    <property type="entry name" value="Sigma3 and sigma4 domains of RNA polymerase sigma factors"/>
    <property type="match status" value="1"/>
</dbReference>
<dbReference type="InterPro" id="IPR013324">
    <property type="entry name" value="RNA_pol_sigma_r3/r4-like"/>
</dbReference>
<dbReference type="Pfam" id="PF04542">
    <property type="entry name" value="Sigma70_r2"/>
    <property type="match status" value="1"/>
</dbReference>
<evidence type="ECO:0000256" key="1">
    <source>
        <dbReference type="ARBA" id="ARBA00010641"/>
    </source>
</evidence>
<dbReference type="AlphaFoldDB" id="A0AAW6UE85"/>
<keyword evidence="5" id="KW-0804">Transcription</keyword>
<dbReference type="InterPro" id="IPR007630">
    <property type="entry name" value="RNA_pol_sigma70_r4"/>
</dbReference>
<evidence type="ECO:0000259" key="6">
    <source>
        <dbReference type="Pfam" id="PF04542"/>
    </source>
</evidence>
<dbReference type="EMBL" id="JASCXW010000054">
    <property type="protein sequence ID" value="MDI6453751.1"/>
    <property type="molecule type" value="Genomic_DNA"/>
</dbReference>
<keyword evidence="9" id="KW-1185">Reference proteome</keyword>
<dbReference type="InterPro" id="IPR013325">
    <property type="entry name" value="RNA_pol_sigma_r2"/>
</dbReference>
<dbReference type="InterPro" id="IPR007627">
    <property type="entry name" value="RNA_pol_sigma70_r2"/>
</dbReference>
<dbReference type="GO" id="GO:0003677">
    <property type="term" value="F:DNA binding"/>
    <property type="evidence" value="ECO:0007669"/>
    <property type="project" value="UniProtKB-KW"/>
</dbReference>
<dbReference type="NCBIfam" id="TIGR02937">
    <property type="entry name" value="sigma70-ECF"/>
    <property type="match status" value="1"/>
</dbReference>
<accession>A0AAW6UE85</accession>
<dbReference type="Gene3D" id="1.10.10.10">
    <property type="entry name" value="Winged helix-like DNA-binding domain superfamily/Winged helix DNA-binding domain"/>
    <property type="match status" value="1"/>
</dbReference>
<dbReference type="InterPro" id="IPR036388">
    <property type="entry name" value="WH-like_DNA-bd_sf"/>
</dbReference>
<comment type="caution">
    <text evidence="8">The sequence shown here is derived from an EMBL/GenBank/DDBJ whole genome shotgun (WGS) entry which is preliminary data.</text>
</comment>
<dbReference type="Gene3D" id="1.10.1740.10">
    <property type="match status" value="1"/>
</dbReference>
<sequence>MDQIHAIIEELKKRNYQSFDTFYNLTKNQVFYAIINIVKDQDLAEDIMQDTYVKFLEKIEQYKSGSNPYAYLSTIARNLAINTYNREKRVINSQEIVESIPSPEEETDQEDIFKILDLLEDVEKEVVTLHIINDLKFREIADTIDKPLGTVLWIYNKAIKKLRAKVGDIL</sequence>
<evidence type="ECO:0000256" key="4">
    <source>
        <dbReference type="ARBA" id="ARBA00023125"/>
    </source>
</evidence>
<name>A0AAW6UE85_9MOLU</name>
<feature type="domain" description="RNA polymerase sigma-70 region 2" evidence="6">
    <location>
        <begin position="24"/>
        <end position="89"/>
    </location>
</feature>
<evidence type="ECO:0000313" key="8">
    <source>
        <dbReference type="EMBL" id="MDI6453751.1"/>
    </source>
</evidence>
<dbReference type="SUPFAM" id="SSF88946">
    <property type="entry name" value="Sigma2 domain of RNA polymerase sigma factors"/>
    <property type="match status" value="1"/>
</dbReference>
<dbReference type="RefSeq" id="WP_282840202.1">
    <property type="nucleotide sequence ID" value="NZ_JASCXW010000054.1"/>
</dbReference>
<protein>
    <submittedName>
        <fullName evidence="8">RNA polymerase sigma factor</fullName>
    </submittedName>
</protein>
<keyword evidence="2" id="KW-0805">Transcription regulation</keyword>
<evidence type="ECO:0000256" key="5">
    <source>
        <dbReference type="ARBA" id="ARBA00023163"/>
    </source>
</evidence>
<dbReference type="Proteomes" id="UP001431532">
    <property type="component" value="Unassembled WGS sequence"/>
</dbReference>
<keyword evidence="3" id="KW-0731">Sigma factor</keyword>
<gene>
    <name evidence="8" type="ORF">QJ521_09255</name>
</gene>
<dbReference type="InterPro" id="IPR014284">
    <property type="entry name" value="RNA_pol_sigma-70_dom"/>
</dbReference>
<evidence type="ECO:0000313" key="9">
    <source>
        <dbReference type="Proteomes" id="UP001431532"/>
    </source>
</evidence>
<evidence type="ECO:0000256" key="3">
    <source>
        <dbReference type="ARBA" id="ARBA00023082"/>
    </source>
</evidence>
<dbReference type="InterPro" id="IPR039425">
    <property type="entry name" value="RNA_pol_sigma-70-like"/>
</dbReference>
<proteinExistence type="inferred from homology"/>
<reference evidence="8" key="1">
    <citation type="submission" date="2023-05" db="EMBL/GenBank/DDBJ databases">
        <title>Mariniplasma microaerophilum sp. nov., a novel anaerobic mollicute isolated from terrestrial mud volcano, Taman Peninsula, Russia.</title>
        <authorList>
            <person name="Khomyakova M.A."/>
            <person name="Merkel A.Y."/>
            <person name="Slobodkin A.I."/>
        </authorList>
    </citation>
    <scope>NUCLEOTIDE SEQUENCE</scope>
    <source>
        <strain evidence="8">M4Ah</strain>
    </source>
</reference>
<evidence type="ECO:0000256" key="2">
    <source>
        <dbReference type="ARBA" id="ARBA00023015"/>
    </source>
</evidence>
<keyword evidence="4" id="KW-0238">DNA-binding</keyword>
<organism evidence="8 9">
    <name type="scientific">Peloplasma aerotolerans</name>
    <dbReference type="NCBI Taxonomy" id="3044389"/>
    <lineage>
        <taxon>Bacteria</taxon>
        <taxon>Bacillati</taxon>
        <taxon>Mycoplasmatota</taxon>
        <taxon>Mollicutes</taxon>
        <taxon>Acholeplasmatales</taxon>
        <taxon>Acholeplasmataceae</taxon>
        <taxon>Peloplasma</taxon>
    </lineage>
</organism>
<dbReference type="Pfam" id="PF04545">
    <property type="entry name" value="Sigma70_r4"/>
    <property type="match status" value="1"/>
</dbReference>
<dbReference type="GO" id="GO:0016987">
    <property type="term" value="F:sigma factor activity"/>
    <property type="evidence" value="ECO:0007669"/>
    <property type="project" value="UniProtKB-KW"/>
</dbReference>
<feature type="domain" description="RNA polymerase sigma-70 region 4" evidence="7">
    <location>
        <begin position="116"/>
        <end position="164"/>
    </location>
</feature>
<evidence type="ECO:0000259" key="7">
    <source>
        <dbReference type="Pfam" id="PF04545"/>
    </source>
</evidence>
<dbReference type="GO" id="GO:0006352">
    <property type="term" value="P:DNA-templated transcription initiation"/>
    <property type="evidence" value="ECO:0007669"/>
    <property type="project" value="InterPro"/>
</dbReference>